<dbReference type="EMBL" id="OZ075111">
    <property type="protein sequence ID" value="CAL4885945.1"/>
    <property type="molecule type" value="Genomic_DNA"/>
</dbReference>
<sequence length="370" mass="42226">MPKRLCRGCSERLCRNCNERFGFGDPGEHLYLVVDDWSNGYNIRKINLPSGSGEGAVQRLPPGFMNIVAPRERPQYFTSAFGTKIVVMHPSTSGIIVPMIDVSRQTVMLGPRTNYPVYPFYFPVGSDKLFTLDLSTFETCRLQLKPEGMFPPPAESDWRWCQLEVPPFNHLDACSYAVNEQKQTIFVSIRGDTVATFSFETGESKWKLHGQWTLPFNDRGYYDRDLDDYVGLSKDSLGYLYFCDMTRTDTDCGLCPCPDVKCSKVKVFNKNPAERHLGATIIYMHHSKFCIVECVSIDDVKADQALQELSGAEGGEASSGSIYMYRVITFTIKFNRRSDLRVKRYRVQCYEVPREATSKFIHKDPVAFWL</sequence>
<reference evidence="1" key="1">
    <citation type="submission" date="2024-10" db="EMBL/GenBank/DDBJ databases">
        <authorList>
            <person name="Ryan C."/>
        </authorList>
    </citation>
    <scope>NUCLEOTIDE SEQUENCE [LARGE SCALE GENOMIC DNA]</scope>
</reference>
<gene>
    <name evidence="1" type="ORF">URODEC1_LOCUS836</name>
</gene>
<dbReference type="PANTHER" id="PTHR33085">
    <property type="entry name" value="OS12G0113100 PROTEIN-RELATED"/>
    <property type="match status" value="1"/>
</dbReference>
<keyword evidence="2" id="KW-1185">Reference proteome</keyword>
<organism evidence="1 2">
    <name type="scientific">Urochloa decumbens</name>
    <dbReference type="NCBI Taxonomy" id="240449"/>
    <lineage>
        <taxon>Eukaryota</taxon>
        <taxon>Viridiplantae</taxon>
        <taxon>Streptophyta</taxon>
        <taxon>Embryophyta</taxon>
        <taxon>Tracheophyta</taxon>
        <taxon>Spermatophyta</taxon>
        <taxon>Magnoliopsida</taxon>
        <taxon>Liliopsida</taxon>
        <taxon>Poales</taxon>
        <taxon>Poaceae</taxon>
        <taxon>PACMAD clade</taxon>
        <taxon>Panicoideae</taxon>
        <taxon>Panicodae</taxon>
        <taxon>Paniceae</taxon>
        <taxon>Melinidinae</taxon>
        <taxon>Urochloa</taxon>
    </lineage>
</organism>
<evidence type="ECO:0000313" key="2">
    <source>
        <dbReference type="Proteomes" id="UP001497457"/>
    </source>
</evidence>
<proteinExistence type="predicted"/>
<protein>
    <recommendedName>
        <fullName evidence="3">DUF1618 domain-containing protein</fullName>
    </recommendedName>
</protein>
<dbReference type="Proteomes" id="UP001497457">
    <property type="component" value="Chromosome 1b"/>
</dbReference>
<name>A0ABC8V8Z1_9POAL</name>
<dbReference type="AlphaFoldDB" id="A0ABC8V8Z1"/>
<evidence type="ECO:0000313" key="1">
    <source>
        <dbReference type="EMBL" id="CAL4885945.1"/>
    </source>
</evidence>
<accession>A0ABC8V8Z1</accession>
<dbReference type="InterPro" id="IPR012871">
    <property type="entry name" value="DUF1668_ORYSA"/>
</dbReference>
<evidence type="ECO:0008006" key="3">
    <source>
        <dbReference type="Google" id="ProtNLM"/>
    </source>
</evidence>
<dbReference type="PANTHER" id="PTHR33085:SF80">
    <property type="entry name" value="F-BOX ASSOCIATED DOMAIN-CONTAINING PROTEIN"/>
    <property type="match status" value="1"/>
</dbReference>
<dbReference type="Pfam" id="PF07893">
    <property type="entry name" value="DUF1668"/>
    <property type="match status" value="1"/>
</dbReference>